<dbReference type="SFLD" id="SFLDG01129">
    <property type="entry name" value="C1.5:_HAD__Beta-PGM__Phosphata"/>
    <property type="match status" value="1"/>
</dbReference>
<dbReference type="PANTHER" id="PTHR47438:SF1">
    <property type="entry name" value="PHOSPHATE METABOLISM PROTEIN 8-RELATED"/>
    <property type="match status" value="1"/>
</dbReference>
<dbReference type="InterPro" id="IPR052791">
    <property type="entry name" value="SSM1_domain"/>
</dbReference>
<dbReference type="Proteomes" id="UP000765509">
    <property type="component" value="Unassembled WGS sequence"/>
</dbReference>
<dbReference type="GO" id="GO:0009166">
    <property type="term" value="P:nucleotide catabolic process"/>
    <property type="evidence" value="ECO:0007669"/>
    <property type="project" value="TreeGrafter"/>
</dbReference>
<dbReference type="AlphaFoldDB" id="A0A9Q3DA82"/>
<dbReference type="Gene3D" id="3.40.50.1000">
    <property type="entry name" value="HAD superfamily/HAD-like"/>
    <property type="match status" value="1"/>
</dbReference>
<feature type="non-terminal residue" evidence="1">
    <location>
        <position position="1"/>
    </location>
</feature>
<dbReference type="Pfam" id="PF00702">
    <property type="entry name" value="Hydrolase"/>
    <property type="match status" value="1"/>
</dbReference>
<proteinExistence type="predicted"/>
<dbReference type="InterPro" id="IPR023214">
    <property type="entry name" value="HAD_sf"/>
</dbReference>
<dbReference type="PANTHER" id="PTHR47438">
    <property type="entry name" value="PHOSPHATE METABOLISM PROTEIN 8-RELATED"/>
    <property type="match status" value="1"/>
</dbReference>
<protein>
    <recommendedName>
        <fullName evidence="3">Pyrimidine 5-nucleotidase</fullName>
    </recommendedName>
</protein>
<dbReference type="Gene3D" id="1.10.150.450">
    <property type="match status" value="1"/>
</dbReference>
<evidence type="ECO:0000313" key="1">
    <source>
        <dbReference type="EMBL" id="MBW0499604.1"/>
    </source>
</evidence>
<accession>A0A9Q3DA82</accession>
<sequence length="235" mass="26821">FDIDNTLYSKHCGVNEEMNKKIHDFFCTLDLPMDEADELHSRYYKEYGLALRGLIRLHSVDPMDYDQKCDQAIPLEEILTPDPVLRQLLLDVDRSKARVWCLTNAYKVHALRVLNIMNLSDLIEGVVSCDYTNPDFHCKPEKEFFQEAIVRSLGQDPTIENLESIDPSTHLIVDDAFINILGASGLGFASAVLFDEDSNVAPPLSPEGIKFERITKLEDLRYLPIWKDCILSTKN</sequence>
<dbReference type="GO" id="GO:0008252">
    <property type="term" value="F:nucleotidase activity"/>
    <property type="evidence" value="ECO:0007669"/>
    <property type="project" value="TreeGrafter"/>
</dbReference>
<dbReference type="EMBL" id="AVOT02015344">
    <property type="protein sequence ID" value="MBW0499604.1"/>
    <property type="molecule type" value="Genomic_DNA"/>
</dbReference>
<comment type="caution">
    <text evidence="1">The sequence shown here is derived from an EMBL/GenBank/DDBJ whole genome shotgun (WGS) entry which is preliminary data.</text>
</comment>
<keyword evidence="2" id="KW-1185">Reference proteome</keyword>
<dbReference type="SUPFAM" id="SSF56784">
    <property type="entry name" value="HAD-like"/>
    <property type="match status" value="1"/>
</dbReference>
<evidence type="ECO:0000313" key="2">
    <source>
        <dbReference type="Proteomes" id="UP000765509"/>
    </source>
</evidence>
<organism evidence="1 2">
    <name type="scientific">Austropuccinia psidii MF-1</name>
    <dbReference type="NCBI Taxonomy" id="1389203"/>
    <lineage>
        <taxon>Eukaryota</taxon>
        <taxon>Fungi</taxon>
        <taxon>Dikarya</taxon>
        <taxon>Basidiomycota</taxon>
        <taxon>Pucciniomycotina</taxon>
        <taxon>Pucciniomycetes</taxon>
        <taxon>Pucciniales</taxon>
        <taxon>Sphaerophragmiaceae</taxon>
        <taxon>Austropuccinia</taxon>
    </lineage>
</organism>
<dbReference type="NCBIfam" id="TIGR01993">
    <property type="entry name" value="Pyr-5-nucltdase"/>
    <property type="match status" value="1"/>
</dbReference>
<dbReference type="SFLD" id="SFLDG01132">
    <property type="entry name" value="C1.5.3:_5'-Nucleotidase_Like"/>
    <property type="match status" value="1"/>
</dbReference>
<reference evidence="1" key="1">
    <citation type="submission" date="2021-03" db="EMBL/GenBank/DDBJ databases">
        <title>Draft genome sequence of rust myrtle Austropuccinia psidii MF-1, a brazilian biotype.</title>
        <authorList>
            <person name="Quecine M.C."/>
            <person name="Pachon D.M.R."/>
            <person name="Bonatelli M.L."/>
            <person name="Correr F.H."/>
            <person name="Franceschini L.M."/>
            <person name="Leite T.F."/>
            <person name="Margarido G.R.A."/>
            <person name="Almeida C.A."/>
            <person name="Ferrarezi J.A."/>
            <person name="Labate C.A."/>
        </authorList>
    </citation>
    <scope>NUCLEOTIDE SEQUENCE</scope>
    <source>
        <strain evidence="1">MF-1</strain>
    </source>
</reference>
<evidence type="ECO:0008006" key="3">
    <source>
        <dbReference type="Google" id="ProtNLM"/>
    </source>
</evidence>
<dbReference type="InterPro" id="IPR010237">
    <property type="entry name" value="Pyr-5-nucltdase"/>
</dbReference>
<dbReference type="GO" id="GO:0006206">
    <property type="term" value="P:pyrimidine nucleobase metabolic process"/>
    <property type="evidence" value="ECO:0007669"/>
    <property type="project" value="TreeGrafter"/>
</dbReference>
<gene>
    <name evidence="1" type="ORF">O181_039319</name>
</gene>
<dbReference type="SFLD" id="SFLDS00003">
    <property type="entry name" value="Haloacid_Dehalogenase"/>
    <property type="match status" value="1"/>
</dbReference>
<dbReference type="OrthoDB" id="1065058at2759"/>
<name>A0A9Q3DA82_9BASI</name>
<dbReference type="InterPro" id="IPR036412">
    <property type="entry name" value="HAD-like_sf"/>
</dbReference>